<dbReference type="GO" id="GO:0000155">
    <property type="term" value="F:phosphorelay sensor kinase activity"/>
    <property type="evidence" value="ECO:0007669"/>
    <property type="project" value="InterPro"/>
</dbReference>
<keyword evidence="8" id="KW-0812">Transmembrane</keyword>
<accession>A0A7X4YMB3</accession>
<dbReference type="OrthoDB" id="9776552at2"/>
<sequence>MKIRTKLILANLFIMLLLLSALTYVLMKRSSDIVFDNMVENADLSLSQVAANLDHTLGAYEEIANSLYLNSSLQEMLSQNYPDLRDAYDDYFSKFEPLDSAMKLTQNVSSLIIYTDNPSFVFANFHLIDGEIRASDWYQKVMSNPFGTYWTASYMNEFPEHQVFSLRKRLNKQNPNSPLVVSIEVNVSVLNDLIHEESKQKRFIFTMPNGVTLLDSSAQSPIDNLKRLPFQDRILGNAEGNFLYKDGKDSYQVLFKTLDSRNVVRGMKVITLIPVTEFMPKIKQLQSLALVLLAGAMFLSATLIFGFSLGLTRRFTELSTKMRRVHKDNFESFIEVKGKDEVAQLGQIFNVMVRRLGQLVSETYQAKIDRQEQELRTKEAELYALHAQIKPHFLFNILNTIRGKLLISGDRDNARIIGLLAKSFRMMLKNGGQEIPLMEEIEFIDRYLQLQSYRYVDKFDYAIDIPEDIKSIAIPRMSLQPLVENAIVHGIELNDGFSHLRVTGTRLADRIHLTVEDDGLGLSASRLAEIHRWLKEGTTLSRDTHIGLRNVHSRLKDMYGESYGLIVESTEGQGARVTMILPDETGARGDGDV</sequence>
<keyword evidence="5" id="KW-0418">Kinase</keyword>
<evidence type="ECO:0000256" key="6">
    <source>
        <dbReference type="ARBA" id="ARBA00023136"/>
    </source>
</evidence>
<dbReference type="Gene3D" id="6.10.340.10">
    <property type="match status" value="1"/>
</dbReference>
<dbReference type="InterPro" id="IPR003594">
    <property type="entry name" value="HATPase_dom"/>
</dbReference>
<dbReference type="SUPFAM" id="SSF55874">
    <property type="entry name" value="ATPase domain of HSP90 chaperone/DNA topoisomerase II/histidine kinase"/>
    <property type="match status" value="1"/>
</dbReference>
<protein>
    <submittedName>
        <fullName evidence="10">HAMP domain-containing protein</fullName>
    </submittedName>
</protein>
<feature type="coiled-coil region" evidence="7">
    <location>
        <begin position="361"/>
        <end position="388"/>
    </location>
</feature>
<dbReference type="SUPFAM" id="SSF158472">
    <property type="entry name" value="HAMP domain-like"/>
    <property type="match status" value="1"/>
</dbReference>
<dbReference type="InterPro" id="IPR050640">
    <property type="entry name" value="Bact_2-comp_sensor_kinase"/>
</dbReference>
<evidence type="ECO:0000256" key="5">
    <source>
        <dbReference type="ARBA" id="ARBA00022777"/>
    </source>
</evidence>
<dbReference type="Pfam" id="PF00672">
    <property type="entry name" value="HAMP"/>
    <property type="match status" value="1"/>
</dbReference>
<dbReference type="PROSITE" id="PS50885">
    <property type="entry name" value="HAMP"/>
    <property type="match status" value="1"/>
</dbReference>
<keyword evidence="11" id="KW-1185">Reference proteome</keyword>
<dbReference type="SMART" id="SM00304">
    <property type="entry name" value="HAMP"/>
    <property type="match status" value="1"/>
</dbReference>
<evidence type="ECO:0000313" key="11">
    <source>
        <dbReference type="Proteomes" id="UP000558113"/>
    </source>
</evidence>
<dbReference type="PANTHER" id="PTHR34220:SF7">
    <property type="entry name" value="SENSOR HISTIDINE KINASE YPDA"/>
    <property type="match status" value="1"/>
</dbReference>
<organism evidence="10 11">
    <name type="scientific">Paenibacillus sacheonensis</name>
    <dbReference type="NCBI Taxonomy" id="742054"/>
    <lineage>
        <taxon>Bacteria</taxon>
        <taxon>Bacillati</taxon>
        <taxon>Bacillota</taxon>
        <taxon>Bacilli</taxon>
        <taxon>Bacillales</taxon>
        <taxon>Paenibacillaceae</taxon>
        <taxon>Paenibacillus</taxon>
    </lineage>
</organism>
<feature type="transmembrane region" description="Helical" evidence="8">
    <location>
        <begin position="288"/>
        <end position="312"/>
    </location>
</feature>
<feature type="transmembrane region" description="Helical" evidence="8">
    <location>
        <begin position="7"/>
        <end position="27"/>
    </location>
</feature>
<dbReference type="Pfam" id="PF02518">
    <property type="entry name" value="HATPase_c"/>
    <property type="match status" value="1"/>
</dbReference>
<evidence type="ECO:0000256" key="7">
    <source>
        <dbReference type="SAM" id="Coils"/>
    </source>
</evidence>
<dbReference type="PANTHER" id="PTHR34220">
    <property type="entry name" value="SENSOR HISTIDINE KINASE YPDA"/>
    <property type="match status" value="1"/>
</dbReference>
<evidence type="ECO:0000256" key="2">
    <source>
        <dbReference type="ARBA" id="ARBA00022475"/>
    </source>
</evidence>
<name>A0A7X4YMB3_9BACL</name>
<dbReference type="InterPro" id="IPR003660">
    <property type="entry name" value="HAMP_dom"/>
</dbReference>
<proteinExistence type="predicted"/>
<dbReference type="InterPro" id="IPR036890">
    <property type="entry name" value="HATPase_C_sf"/>
</dbReference>
<dbReference type="GO" id="GO:0005886">
    <property type="term" value="C:plasma membrane"/>
    <property type="evidence" value="ECO:0007669"/>
    <property type="project" value="UniProtKB-SubCell"/>
</dbReference>
<comment type="caution">
    <text evidence="10">The sequence shown here is derived from an EMBL/GenBank/DDBJ whole genome shotgun (WGS) entry which is preliminary data.</text>
</comment>
<keyword evidence="3" id="KW-0597">Phosphoprotein</keyword>
<keyword evidence="4" id="KW-0808">Transferase</keyword>
<dbReference type="AlphaFoldDB" id="A0A7X4YMB3"/>
<gene>
    <name evidence="10" type="ORF">GT003_03255</name>
</gene>
<dbReference type="InterPro" id="IPR010559">
    <property type="entry name" value="Sig_transdc_His_kin_internal"/>
</dbReference>
<evidence type="ECO:0000256" key="4">
    <source>
        <dbReference type="ARBA" id="ARBA00022679"/>
    </source>
</evidence>
<dbReference type="EMBL" id="JAAAMU010000002">
    <property type="protein sequence ID" value="NBC68009.1"/>
    <property type="molecule type" value="Genomic_DNA"/>
</dbReference>
<keyword evidence="6 8" id="KW-0472">Membrane</keyword>
<dbReference type="RefSeq" id="WP_161694395.1">
    <property type="nucleotide sequence ID" value="NZ_JAAAMU010000002.1"/>
</dbReference>
<evidence type="ECO:0000313" key="10">
    <source>
        <dbReference type="EMBL" id="NBC68009.1"/>
    </source>
</evidence>
<dbReference type="Pfam" id="PF06580">
    <property type="entry name" value="His_kinase"/>
    <property type="match status" value="1"/>
</dbReference>
<evidence type="ECO:0000256" key="3">
    <source>
        <dbReference type="ARBA" id="ARBA00022553"/>
    </source>
</evidence>
<evidence type="ECO:0000259" key="9">
    <source>
        <dbReference type="PROSITE" id="PS50885"/>
    </source>
</evidence>
<evidence type="ECO:0000256" key="8">
    <source>
        <dbReference type="SAM" id="Phobius"/>
    </source>
</evidence>
<keyword evidence="8" id="KW-1133">Transmembrane helix</keyword>
<dbReference type="Proteomes" id="UP000558113">
    <property type="component" value="Unassembled WGS sequence"/>
</dbReference>
<keyword evidence="7" id="KW-0175">Coiled coil</keyword>
<feature type="domain" description="HAMP" evidence="9">
    <location>
        <begin position="309"/>
        <end position="361"/>
    </location>
</feature>
<keyword evidence="2" id="KW-1003">Cell membrane</keyword>
<reference evidence="10 11" key="1">
    <citation type="submission" date="2020-01" db="EMBL/GenBank/DDBJ databases">
        <title>Paenibacillus soybeanensis sp. nov. isolated from the nodules of soybean (Glycine max(L.) Merr).</title>
        <authorList>
            <person name="Wang H."/>
        </authorList>
    </citation>
    <scope>NUCLEOTIDE SEQUENCE [LARGE SCALE GENOMIC DNA]</scope>
    <source>
        <strain evidence="10 11">DSM 23054</strain>
    </source>
</reference>
<comment type="subcellular location">
    <subcellularLocation>
        <location evidence="1">Cell membrane</location>
        <topology evidence="1">Multi-pass membrane protein</topology>
    </subcellularLocation>
</comment>
<evidence type="ECO:0000256" key="1">
    <source>
        <dbReference type="ARBA" id="ARBA00004651"/>
    </source>
</evidence>
<dbReference type="Gene3D" id="3.30.565.10">
    <property type="entry name" value="Histidine kinase-like ATPase, C-terminal domain"/>
    <property type="match status" value="1"/>
</dbReference>
<dbReference type="CDD" id="cd06225">
    <property type="entry name" value="HAMP"/>
    <property type="match status" value="1"/>
</dbReference>